<evidence type="ECO:0000313" key="1">
    <source>
        <dbReference type="EMBL" id="EDP53660.1"/>
    </source>
</evidence>
<gene>
    <name evidence="1" type="ORF">AFUB_048460</name>
</gene>
<name>B0XXI6_ASPFC</name>
<proteinExistence type="predicted"/>
<protein>
    <submittedName>
        <fullName evidence="1">Uncharacterized protein</fullName>
    </submittedName>
</protein>
<dbReference type="HOGENOM" id="CLU_2108494_0_0_1"/>
<dbReference type="VEuPathDB" id="FungiDB:AFUB_048460"/>
<dbReference type="EMBL" id="DS499596">
    <property type="protein sequence ID" value="EDP53660.1"/>
    <property type="molecule type" value="Genomic_DNA"/>
</dbReference>
<dbReference type="Proteomes" id="UP000001699">
    <property type="component" value="Unassembled WGS sequence"/>
</dbReference>
<reference evidence="1 2" key="1">
    <citation type="journal article" date="2008" name="PLoS Genet.">
        <title>Genomic islands in the pathogenic filamentous fungus Aspergillus fumigatus.</title>
        <authorList>
            <person name="Fedorova N.D."/>
            <person name="Khaldi N."/>
            <person name="Joardar V.S."/>
            <person name="Maiti R."/>
            <person name="Amedeo P."/>
            <person name="Anderson M.J."/>
            <person name="Crabtree J."/>
            <person name="Silva J.C."/>
            <person name="Badger J.H."/>
            <person name="Albarraq A."/>
            <person name="Angiuoli S."/>
            <person name="Bussey H."/>
            <person name="Bowyer P."/>
            <person name="Cotty P.J."/>
            <person name="Dyer P.S."/>
            <person name="Egan A."/>
            <person name="Galens K."/>
            <person name="Fraser-Liggett C.M."/>
            <person name="Haas B.J."/>
            <person name="Inman J.M."/>
            <person name="Kent R."/>
            <person name="Lemieux S."/>
            <person name="Malavazi I."/>
            <person name="Orvis J."/>
            <person name="Roemer T."/>
            <person name="Ronning C.M."/>
            <person name="Sundaram J.P."/>
            <person name="Sutton G."/>
            <person name="Turner G."/>
            <person name="Venter J.C."/>
            <person name="White O.R."/>
            <person name="Whitty B.R."/>
            <person name="Youngman P."/>
            <person name="Wolfe K.H."/>
            <person name="Goldman G.H."/>
            <person name="Wortman J.R."/>
            <person name="Jiang B."/>
            <person name="Denning D.W."/>
            <person name="Nierman W.C."/>
        </authorList>
    </citation>
    <scope>NUCLEOTIDE SEQUENCE [LARGE SCALE GENOMIC DNA]</scope>
    <source>
        <strain evidence="2">CBS 144.89 / FGSC A1163 / CEA10</strain>
    </source>
</reference>
<keyword evidence="2" id="KW-1185">Reference proteome</keyword>
<sequence length="115" mass="13192">MAQKIKTHQSHVKSPETENDEVVKLWKDETKQGMFTYILPKTHLPLLFMYSAKGEQCLYMRQMEVIMSTVLERRIRKVPSSFLGTINGGCKNGARFAMLFVSSEVGTLDHKWLGL</sequence>
<accession>B0XXI6</accession>
<evidence type="ECO:0000313" key="2">
    <source>
        <dbReference type="Proteomes" id="UP000001699"/>
    </source>
</evidence>
<organism evidence="1 2">
    <name type="scientific">Aspergillus fumigatus (strain CBS 144.89 / FGSC A1163 / CEA10)</name>
    <name type="common">Neosartorya fumigata</name>
    <dbReference type="NCBI Taxonomy" id="451804"/>
    <lineage>
        <taxon>Eukaryota</taxon>
        <taxon>Fungi</taxon>
        <taxon>Dikarya</taxon>
        <taxon>Ascomycota</taxon>
        <taxon>Pezizomycotina</taxon>
        <taxon>Eurotiomycetes</taxon>
        <taxon>Eurotiomycetidae</taxon>
        <taxon>Eurotiales</taxon>
        <taxon>Aspergillaceae</taxon>
        <taxon>Aspergillus</taxon>
        <taxon>Aspergillus subgen. Fumigati</taxon>
    </lineage>
</organism>
<dbReference type="AlphaFoldDB" id="B0XXI6"/>